<dbReference type="Pfam" id="PF00078">
    <property type="entry name" value="RVT_1"/>
    <property type="match status" value="1"/>
</dbReference>
<name>A0AAR5Q9X3_DENPD</name>
<evidence type="ECO:0000313" key="4">
    <source>
        <dbReference type="Proteomes" id="UP000019118"/>
    </source>
</evidence>
<feature type="compositionally biased region" description="Basic and acidic residues" evidence="1">
    <location>
        <begin position="51"/>
        <end position="60"/>
    </location>
</feature>
<accession>A0AAR5Q9X3</accession>
<sequence length="335" mass="37915">MILVDDTSTIYTLAFADGQEVIAQDESLGKNMIEHVPGPTPEESTTLDTAGQKKERRTTEKLERGYRRKGLEERTGRRDLEKPKRLDIVYQKTDNIGTTPSQLTNAVIIIMHKKGDVTDLRNYRPISLLSHVYKLLMAVITKRLTNKLDSYYQPCEQAGFRSGYSTNNHLQVIKYLIEKCVEYNKPLVLIFVDYKKAFDTVDQHKMLLALADCPIYHRYIALRKNVYDTAAAHVRHHANADKFYINRGIPQGDPVIDWDDMGISVNGENLNHLRFADDAVLISGRIDKARASLGKLHQASGQVGLKINISKTQFMTNQVVSTNIPLGDKEVQVTS</sequence>
<dbReference type="InterPro" id="IPR043502">
    <property type="entry name" value="DNA/RNA_pol_sf"/>
</dbReference>
<dbReference type="InterPro" id="IPR000477">
    <property type="entry name" value="RT_dom"/>
</dbReference>
<evidence type="ECO:0000259" key="2">
    <source>
        <dbReference type="PROSITE" id="PS50878"/>
    </source>
</evidence>
<feature type="domain" description="Reverse transcriptase" evidence="2">
    <location>
        <begin position="92"/>
        <end position="335"/>
    </location>
</feature>
<protein>
    <recommendedName>
        <fullName evidence="2">Reverse transcriptase domain-containing protein</fullName>
    </recommendedName>
</protein>
<dbReference type="AlphaFoldDB" id="A0AAR5Q9X3"/>
<evidence type="ECO:0000313" key="3">
    <source>
        <dbReference type="EnsemblMetazoa" id="XP_019770029.1"/>
    </source>
</evidence>
<evidence type="ECO:0000256" key="1">
    <source>
        <dbReference type="SAM" id="MobiDB-lite"/>
    </source>
</evidence>
<dbReference type="PANTHER" id="PTHR47027">
    <property type="entry name" value="REVERSE TRANSCRIPTASE DOMAIN-CONTAINING PROTEIN"/>
    <property type="match status" value="1"/>
</dbReference>
<dbReference type="GO" id="GO:0071897">
    <property type="term" value="P:DNA biosynthetic process"/>
    <property type="evidence" value="ECO:0007669"/>
    <property type="project" value="UniProtKB-ARBA"/>
</dbReference>
<dbReference type="CDD" id="cd01650">
    <property type="entry name" value="RT_nLTR_like"/>
    <property type="match status" value="1"/>
</dbReference>
<dbReference type="EnsemblMetazoa" id="XM_019914470.1">
    <property type="protein sequence ID" value="XP_019770029.1"/>
    <property type="gene ID" value="LOC109544354"/>
</dbReference>
<keyword evidence="4" id="KW-1185">Reference proteome</keyword>
<dbReference type="PANTHER" id="PTHR47027:SF29">
    <property type="entry name" value="C2H2-TYPE DOMAIN-CONTAINING PROTEIN"/>
    <property type="match status" value="1"/>
</dbReference>
<dbReference type="PROSITE" id="PS50878">
    <property type="entry name" value="RT_POL"/>
    <property type="match status" value="1"/>
</dbReference>
<proteinExistence type="predicted"/>
<reference evidence="4" key="1">
    <citation type="journal article" date="2013" name="Genome Biol.">
        <title>Draft genome of the mountain pine beetle, Dendroctonus ponderosae Hopkins, a major forest pest.</title>
        <authorList>
            <person name="Keeling C.I."/>
            <person name="Yuen M.M."/>
            <person name="Liao N.Y."/>
            <person name="Docking T.R."/>
            <person name="Chan S.K."/>
            <person name="Taylor G.A."/>
            <person name="Palmquist D.L."/>
            <person name="Jackman S.D."/>
            <person name="Nguyen A."/>
            <person name="Li M."/>
            <person name="Henderson H."/>
            <person name="Janes J.K."/>
            <person name="Zhao Y."/>
            <person name="Pandoh P."/>
            <person name="Moore R."/>
            <person name="Sperling F.A."/>
            <person name="Huber D.P."/>
            <person name="Birol I."/>
            <person name="Jones S.J."/>
            <person name="Bohlmann J."/>
        </authorList>
    </citation>
    <scope>NUCLEOTIDE SEQUENCE</scope>
</reference>
<dbReference type="SUPFAM" id="SSF56672">
    <property type="entry name" value="DNA/RNA polymerases"/>
    <property type="match status" value="1"/>
</dbReference>
<reference evidence="3" key="2">
    <citation type="submission" date="2024-08" db="UniProtKB">
        <authorList>
            <consortium name="EnsemblMetazoa"/>
        </authorList>
    </citation>
    <scope>IDENTIFICATION</scope>
</reference>
<organism evidence="3 4">
    <name type="scientific">Dendroctonus ponderosae</name>
    <name type="common">Mountain pine beetle</name>
    <dbReference type="NCBI Taxonomy" id="77166"/>
    <lineage>
        <taxon>Eukaryota</taxon>
        <taxon>Metazoa</taxon>
        <taxon>Ecdysozoa</taxon>
        <taxon>Arthropoda</taxon>
        <taxon>Hexapoda</taxon>
        <taxon>Insecta</taxon>
        <taxon>Pterygota</taxon>
        <taxon>Neoptera</taxon>
        <taxon>Endopterygota</taxon>
        <taxon>Coleoptera</taxon>
        <taxon>Polyphaga</taxon>
        <taxon>Cucujiformia</taxon>
        <taxon>Curculionidae</taxon>
        <taxon>Scolytinae</taxon>
        <taxon>Dendroctonus</taxon>
    </lineage>
</organism>
<feature type="region of interest" description="Disordered" evidence="1">
    <location>
        <begin position="35"/>
        <end position="60"/>
    </location>
</feature>
<dbReference type="Proteomes" id="UP000019118">
    <property type="component" value="Unassembled WGS sequence"/>
</dbReference>